<evidence type="ECO:0000313" key="5">
    <source>
        <dbReference type="EMBL" id="KAJ7306108.1"/>
    </source>
</evidence>
<gene>
    <name evidence="5" type="ORF">JRQ81_010474</name>
</gene>
<evidence type="ECO:0000313" key="6">
    <source>
        <dbReference type="Proteomes" id="UP001142489"/>
    </source>
</evidence>
<accession>A0A9Q0X8Z8</accession>
<proteinExistence type="predicted"/>
<evidence type="ECO:0000256" key="3">
    <source>
        <dbReference type="SAM" id="MobiDB-lite"/>
    </source>
</evidence>
<dbReference type="InterPro" id="IPR053016">
    <property type="entry name" value="CTF18-RFC_complex"/>
</dbReference>
<comment type="subcellular location">
    <subcellularLocation>
        <location evidence="1">Nucleus</location>
    </subcellularLocation>
</comment>
<dbReference type="SUPFAM" id="SSF52540">
    <property type="entry name" value="P-loop containing nucleoside triphosphate hydrolases"/>
    <property type="match status" value="1"/>
</dbReference>
<name>A0A9Q0X8Z8_9SAUR</name>
<feature type="region of interest" description="Disordered" evidence="3">
    <location>
        <begin position="364"/>
        <end position="386"/>
    </location>
</feature>
<dbReference type="Pfam" id="PF00004">
    <property type="entry name" value="AAA"/>
    <property type="match status" value="1"/>
</dbReference>
<feature type="region of interest" description="Disordered" evidence="3">
    <location>
        <begin position="75"/>
        <end position="188"/>
    </location>
</feature>
<protein>
    <recommendedName>
        <fullName evidence="4">ATPase AAA-type core domain-containing protein</fullName>
    </recommendedName>
</protein>
<dbReference type="Gene3D" id="3.40.50.300">
    <property type="entry name" value="P-loop containing nucleotide triphosphate hydrolases"/>
    <property type="match status" value="1"/>
</dbReference>
<dbReference type="GO" id="GO:0005634">
    <property type="term" value="C:nucleus"/>
    <property type="evidence" value="ECO:0007669"/>
    <property type="project" value="UniProtKB-SubCell"/>
</dbReference>
<sequence length="467" mass="51271">MEEEGGGGGGRGFGDEPPELRDDFEERFADELEALAEMEGDSPWAAPTHKVSEFRSRKRTFEEVLCAGDLVKEPGVGGGRLCPKRGSQDLARLKDITDDEGPERLSSLMEALEDHPSGQKPDSGLAHTPKPKRHRGLEAVKKLDFRTENRPELEEGPDWQGGITPPLSPKARSGSPDARPPGLKDLDCTGLEELLPLPRSPPAEREPKKVRKRPPVLEDYINVTSTSGSRVFMVVKEDGASAEVATSVGRNWQRPLHLLGVPFSYLKEQVAEECRKQVLDSSHRLTEVLNSCLSEDDPQTVAPVEGEEGGGGAGEDGSAPHALWVDQFAPCRYVELLSDDYTNRCLLKWLKSWDTVVFGKERPSREARPSVEARPPFRSAKEPQGKWKDKAQLTEDALEAELDQHNRPKFKVALLCGPPGLGKTTLALVIARHAGYNAVEMNASQSKSRSAFGNEESSPCLFAYQGI</sequence>
<organism evidence="5 6">
    <name type="scientific">Phrynocephalus forsythii</name>
    <dbReference type="NCBI Taxonomy" id="171643"/>
    <lineage>
        <taxon>Eukaryota</taxon>
        <taxon>Metazoa</taxon>
        <taxon>Chordata</taxon>
        <taxon>Craniata</taxon>
        <taxon>Vertebrata</taxon>
        <taxon>Euteleostomi</taxon>
        <taxon>Lepidosauria</taxon>
        <taxon>Squamata</taxon>
        <taxon>Bifurcata</taxon>
        <taxon>Unidentata</taxon>
        <taxon>Episquamata</taxon>
        <taxon>Toxicofera</taxon>
        <taxon>Iguania</taxon>
        <taxon>Acrodonta</taxon>
        <taxon>Agamidae</taxon>
        <taxon>Agaminae</taxon>
        <taxon>Phrynocephalus</taxon>
    </lineage>
</organism>
<dbReference type="Proteomes" id="UP001142489">
    <property type="component" value="Unassembled WGS sequence"/>
</dbReference>
<evidence type="ECO:0000256" key="2">
    <source>
        <dbReference type="ARBA" id="ARBA00023242"/>
    </source>
</evidence>
<dbReference type="InterPro" id="IPR027417">
    <property type="entry name" value="P-loop_NTPase"/>
</dbReference>
<feature type="domain" description="ATPase AAA-type core" evidence="4">
    <location>
        <begin position="414"/>
        <end position="447"/>
    </location>
</feature>
<comment type="caution">
    <text evidence="5">The sequence shown here is derived from an EMBL/GenBank/DDBJ whole genome shotgun (WGS) entry which is preliminary data.</text>
</comment>
<feature type="region of interest" description="Disordered" evidence="3">
    <location>
        <begin position="296"/>
        <end position="317"/>
    </location>
</feature>
<evidence type="ECO:0000256" key="1">
    <source>
        <dbReference type="ARBA" id="ARBA00004123"/>
    </source>
</evidence>
<evidence type="ECO:0000259" key="4">
    <source>
        <dbReference type="Pfam" id="PF00004"/>
    </source>
</evidence>
<feature type="region of interest" description="Disordered" evidence="3">
    <location>
        <begin position="193"/>
        <end position="212"/>
    </location>
</feature>
<dbReference type="GO" id="GO:0016887">
    <property type="term" value="F:ATP hydrolysis activity"/>
    <property type="evidence" value="ECO:0007669"/>
    <property type="project" value="InterPro"/>
</dbReference>
<keyword evidence="6" id="KW-1185">Reference proteome</keyword>
<feature type="compositionally biased region" description="Gly residues" evidence="3">
    <location>
        <begin position="1"/>
        <end position="12"/>
    </location>
</feature>
<keyword evidence="2" id="KW-0539">Nucleus</keyword>
<dbReference type="OrthoDB" id="2195431at2759"/>
<dbReference type="InterPro" id="IPR003959">
    <property type="entry name" value="ATPase_AAA_core"/>
</dbReference>
<dbReference type="EMBL" id="JAPFRF010000021">
    <property type="protein sequence ID" value="KAJ7306108.1"/>
    <property type="molecule type" value="Genomic_DNA"/>
</dbReference>
<feature type="region of interest" description="Disordered" evidence="3">
    <location>
        <begin position="1"/>
        <end position="21"/>
    </location>
</feature>
<dbReference type="PANTHER" id="PTHR46765">
    <property type="entry name" value="P-LOOP CONTAINING NUCLEOSIDE TRIPHOSPHATE HYDROLASES SUPERFAMILY PROTEIN"/>
    <property type="match status" value="1"/>
</dbReference>
<dbReference type="GO" id="GO:0005524">
    <property type="term" value="F:ATP binding"/>
    <property type="evidence" value="ECO:0007669"/>
    <property type="project" value="InterPro"/>
</dbReference>
<reference evidence="5" key="1">
    <citation type="journal article" date="2023" name="DNA Res.">
        <title>Chromosome-level genome assembly of Phrynocephalus forsythii using third-generation DNA sequencing and Hi-C analysis.</title>
        <authorList>
            <person name="Qi Y."/>
            <person name="Zhao W."/>
            <person name="Zhao Y."/>
            <person name="Niu C."/>
            <person name="Cao S."/>
            <person name="Zhang Y."/>
        </authorList>
    </citation>
    <scope>NUCLEOTIDE SEQUENCE</scope>
    <source>
        <tissue evidence="5">Muscle</tissue>
    </source>
</reference>
<feature type="compositionally biased region" description="Basic and acidic residues" evidence="3">
    <location>
        <begin position="136"/>
        <end position="153"/>
    </location>
</feature>
<dbReference type="AlphaFoldDB" id="A0A9Q0X8Z8"/>
<dbReference type="PANTHER" id="PTHR46765:SF1">
    <property type="entry name" value="P-LOOP CONTAINING NUCLEOSIDE TRIPHOSPHATE HYDROLASES SUPERFAMILY PROTEIN"/>
    <property type="match status" value="1"/>
</dbReference>